<evidence type="ECO:0000256" key="1">
    <source>
        <dbReference type="SAM" id="SignalP"/>
    </source>
</evidence>
<keyword evidence="1" id="KW-0732">Signal</keyword>
<name>A0A2P5HRY6_DIAHE</name>
<organism evidence="2 3">
    <name type="scientific">Diaporthe helianthi</name>
    <dbReference type="NCBI Taxonomy" id="158607"/>
    <lineage>
        <taxon>Eukaryota</taxon>
        <taxon>Fungi</taxon>
        <taxon>Dikarya</taxon>
        <taxon>Ascomycota</taxon>
        <taxon>Pezizomycotina</taxon>
        <taxon>Sordariomycetes</taxon>
        <taxon>Sordariomycetidae</taxon>
        <taxon>Diaporthales</taxon>
        <taxon>Diaporthaceae</taxon>
        <taxon>Diaporthe</taxon>
    </lineage>
</organism>
<feature type="signal peptide" evidence="1">
    <location>
        <begin position="1"/>
        <end position="19"/>
    </location>
</feature>
<dbReference type="InParanoid" id="A0A2P5HRY6"/>
<evidence type="ECO:0000313" key="3">
    <source>
        <dbReference type="Proteomes" id="UP000094444"/>
    </source>
</evidence>
<accession>A0A2P5HRY6</accession>
<sequence>MVSFNFISILLASSAAVMASPIVLTGNENISARQAIKIPKNSLYIVEWYPDGCRKGGGITLNGYEEVLSRGVQQA</sequence>
<evidence type="ECO:0000313" key="2">
    <source>
        <dbReference type="EMBL" id="POS72997.1"/>
    </source>
</evidence>
<gene>
    <name evidence="2" type="ORF">DHEL01_v208612</name>
</gene>
<reference evidence="2" key="1">
    <citation type="submission" date="2017-09" db="EMBL/GenBank/DDBJ databases">
        <title>Polyketide synthases of a Diaporthe helianthi virulent isolate.</title>
        <authorList>
            <person name="Baroncelli R."/>
        </authorList>
    </citation>
    <scope>NUCLEOTIDE SEQUENCE [LARGE SCALE GENOMIC DNA]</scope>
    <source>
        <strain evidence="2">7/96</strain>
    </source>
</reference>
<proteinExistence type="predicted"/>
<dbReference type="OrthoDB" id="5224873at2759"/>
<dbReference type="Proteomes" id="UP000094444">
    <property type="component" value="Unassembled WGS sequence"/>
</dbReference>
<feature type="chain" id="PRO_5015162194" evidence="1">
    <location>
        <begin position="20"/>
        <end position="75"/>
    </location>
</feature>
<protein>
    <submittedName>
        <fullName evidence="2">Uncharacterized protein</fullName>
    </submittedName>
</protein>
<comment type="caution">
    <text evidence="2">The sequence shown here is derived from an EMBL/GenBank/DDBJ whole genome shotgun (WGS) entry which is preliminary data.</text>
</comment>
<keyword evidence="3" id="KW-1185">Reference proteome</keyword>
<dbReference type="AlphaFoldDB" id="A0A2P5HRY6"/>
<dbReference type="EMBL" id="MAVT02000882">
    <property type="protein sequence ID" value="POS72997.1"/>
    <property type="molecule type" value="Genomic_DNA"/>
</dbReference>